<comment type="caution">
    <text evidence="1">The sequence shown here is derived from an EMBL/GenBank/DDBJ whole genome shotgun (WGS) entry which is preliminary data.</text>
</comment>
<protein>
    <submittedName>
        <fullName evidence="1">Uncharacterized protein</fullName>
    </submittedName>
</protein>
<evidence type="ECO:0000313" key="1">
    <source>
        <dbReference type="EMBL" id="GAA0163983.1"/>
    </source>
</evidence>
<dbReference type="AlphaFoldDB" id="A0AAV3QN34"/>
<organism evidence="1 2">
    <name type="scientific">Lithospermum erythrorhizon</name>
    <name type="common">Purple gromwell</name>
    <name type="synonym">Lithospermum officinale var. erythrorhizon</name>
    <dbReference type="NCBI Taxonomy" id="34254"/>
    <lineage>
        <taxon>Eukaryota</taxon>
        <taxon>Viridiplantae</taxon>
        <taxon>Streptophyta</taxon>
        <taxon>Embryophyta</taxon>
        <taxon>Tracheophyta</taxon>
        <taxon>Spermatophyta</taxon>
        <taxon>Magnoliopsida</taxon>
        <taxon>eudicotyledons</taxon>
        <taxon>Gunneridae</taxon>
        <taxon>Pentapetalae</taxon>
        <taxon>asterids</taxon>
        <taxon>lamiids</taxon>
        <taxon>Boraginales</taxon>
        <taxon>Boraginaceae</taxon>
        <taxon>Boraginoideae</taxon>
        <taxon>Lithospermeae</taxon>
        <taxon>Lithospermum</taxon>
    </lineage>
</organism>
<dbReference type="EMBL" id="BAABME010021699">
    <property type="protein sequence ID" value="GAA0163983.1"/>
    <property type="molecule type" value="Genomic_DNA"/>
</dbReference>
<sequence>MESTIHTSMVNVTGVPVVPAEVSGDSVGVVAGQILPLFVLGVGADGLGVPGGGSSGLVWGSSGLQQEAAGLPQGSAGLPQGEARLLQGAARLPLGSSGLPLRSSRVVRDPPVVEQVVVVREVFLHLLQPR</sequence>
<accession>A0AAV3QN34</accession>
<dbReference type="Proteomes" id="UP001454036">
    <property type="component" value="Unassembled WGS sequence"/>
</dbReference>
<gene>
    <name evidence="1" type="ORF">LIER_39695</name>
</gene>
<proteinExistence type="predicted"/>
<reference evidence="1 2" key="1">
    <citation type="submission" date="2024-01" db="EMBL/GenBank/DDBJ databases">
        <title>The complete chloroplast genome sequence of Lithospermum erythrorhizon: insights into the phylogenetic relationship among Boraginaceae species and the maternal lineages of purple gromwells.</title>
        <authorList>
            <person name="Okada T."/>
            <person name="Watanabe K."/>
        </authorList>
    </citation>
    <scope>NUCLEOTIDE SEQUENCE [LARGE SCALE GENOMIC DNA]</scope>
</reference>
<name>A0AAV3QN34_LITER</name>
<evidence type="ECO:0000313" key="2">
    <source>
        <dbReference type="Proteomes" id="UP001454036"/>
    </source>
</evidence>
<keyword evidence="2" id="KW-1185">Reference proteome</keyword>